<evidence type="ECO:0008006" key="4">
    <source>
        <dbReference type="Google" id="ProtNLM"/>
    </source>
</evidence>
<evidence type="ECO:0000313" key="3">
    <source>
        <dbReference type="Proteomes" id="UP000678679"/>
    </source>
</evidence>
<accession>A0AAX1NB67</accession>
<keyword evidence="3" id="KW-1185">Reference proteome</keyword>
<dbReference type="Pfam" id="PF26233">
    <property type="entry name" value="NicX"/>
    <property type="match status" value="1"/>
</dbReference>
<dbReference type="PANTHER" id="PTHR34448:SF1">
    <property type="entry name" value="BLL6088 PROTEIN"/>
    <property type="match status" value="1"/>
</dbReference>
<dbReference type="Proteomes" id="UP000678679">
    <property type="component" value="Chromosome 2"/>
</dbReference>
<dbReference type="EMBL" id="CP076133">
    <property type="protein sequence ID" value="QWG04771.1"/>
    <property type="molecule type" value="Genomic_DNA"/>
</dbReference>
<evidence type="ECO:0000256" key="1">
    <source>
        <dbReference type="ARBA" id="ARBA00022723"/>
    </source>
</evidence>
<gene>
    <name evidence="2" type="ORF">KMW28_28150</name>
</gene>
<protein>
    <recommendedName>
        <fullName evidence="4">Leucyl aminopeptidase</fullName>
    </recommendedName>
</protein>
<dbReference type="KEGG" id="fya:KMW28_28150"/>
<name>A0AAX1NB67_9BACT</name>
<dbReference type="InterPro" id="IPR058739">
    <property type="entry name" value="NicX"/>
</dbReference>
<sequence>MENTYKEFCRILIHDMFKVQSGETIAFTADSGSDFTLIKYLTQEVEKCEAKPLTLIVPKAKYDGQDGMAYWPHETLTPALCQVDVWIDLQSIVMLYSDIWETAMAKNKKLRYLIIGDTPIESLVRTFAHFDIPTLKKLLMRVLEMAKKSKRVHIKSANGTDVYYDIDLNYTFDIDDGDYSQPIFGTAPGYVNIVPKLESMNGRIVFDTLMNADLTGDNHVEFIVEGGKIVKILGNTEAEKFIKFLASFDDENMYKISHNMIGLNPGVKELSGDIVEDERVWGGVDFGFGYTSPMDMPPFGQQAVSHFDGVVEKVTLSFDDKEILTKGEISLEELLPFVEQLERKDRETHE</sequence>
<reference evidence="2 3" key="1">
    <citation type="submission" date="2021-05" db="EMBL/GenBank/DDBJ databases">
        <title>Comparative genomic studies on the polysaccharide-degrading batcterial strains of the Flammeovirga genus.</title>
        <authorList>
            <person name="Zewei F."/>
            <person name="Zheng Z."/>
            <person name="Yu L."/>
            <person name="Ruyue G."/>
            <person name="Yanhong M."/>
            <person name="Yuanyuan C."/>
            <person name="Jingyan G."/>
            <person name="Wenjun H."/>
        </authorList>
    </citation>
    <scope>NUCLEOTIDE SEQUENCE [LARGE SCALE GENOMIC DNA]</scope>
    <source>
        <strain evidence="2 3">NBRC:100898</strain>
    </source>
</reference>
<dbReference type="SUPFAM" id="SSF144052">
    <property type="entry name" value="Thermophilic metalloprotease-like"/>
    <property type="match status" value="1"/>
</dbReference>
<dbReference type="InterPro" id="IPR052170">
    <property type="entry name" value="M29_Exopeptidase"/>
</dbReference>
<organism evidence="2 3">
    <name type="scientific">Flammeovirga yaeyamensis</name>
    <dbReference type="NCBI Taxonomy" id="367791"/>
    <lineage>
        <taxon>Bacteria</taxon>
        <taxon>Pseudomonadati</taxon>
        <taxon>Bacteroidota</taxon>
        <taxon>Cytophagia</taxon>
        <taxon>Cytophagales</taxon>
        <taxon>Flammeovirgaceae</taxon>
        <taxon>Flammeovirga</taxon>
    </lineage>
</organism>
<dbReference type="PANTHER" id="PTHR34448">
    <property type="entry name" value="AMINOPEPTIDASE"/>
    <property type="match status" value="1"/>
</dbReference>
<dbReference type="GO" id="GO:0046872">
    <property type="term" value="F:metal ion binding"/>
    <property type="evidence" value="ECO:0007669"/>
    <property type="project" value="UniProtKB-KW"/>
</dbReference>
<keyword evidence="1" id="KW-0479">Metal-binding</keyword>
<proteinExistence type="predicted"/>
<evidence type="ECO:0000313" key="2">
    <source>
        <dbReference type="EMBL" id="QWG04771.1"/>
    </source>
</evidence>
<dbReference type="RefSeq" id="WP_169662526.1">
    <property type="nucleotide sequence ID" value="NZ_CP076133.1"/>
</dbReference>
<dbReference type="AlphaFoldDB" id="A0AAX1NB67"/>